<reference evidence="13 14" key="1">
    <citation type="submission" date="2019-09" db="EMBL/GenBank/DDBJ databases">
        <title>Whole genome shotgun sequencing (WGS) of Ellagibacter isourolithinifaciens DSM 104140(T) and Adlercreutzia muris DSM 29508(T).</title>
        <authorList>
            <person name="Stoll D.A."/>
            <person name="Danylec N."/>
            <person name="Huch M."/>
        </authorList>
    </citation>
    <scope>NUCLEOTIDE SEQUENCE [LARGE SCALE GENOMIC DNA]</scope>
    <source>
        <strain evidence="13 14">DSM 29508</strain>
    </source>
</reference>
<feature type="binding site" evidence="10">
    <location>
        <begin position="10"/>
        <end position="12"/>
    </location>
    <ligand>
        <name>UDP-N-acetyl-alpha-D-glucosamine</name>
        <dbReference type="ChEBI" id="CHEBI:57705"/>
    </ligand>
</feature>
<keyword evidence="2 10" id="KW-0132">Cell division</keyword>
<evidence type="ECO:0000256" key="5">
    <source>
        <dbReference type="ARBA" id="ARBA00022960"/>
    </source>
</evidence>
<dbReference type="InterPro" id="IPR007235">
    <property type="entry name" value="Glyco_trans_28_C"/>
</dbReference>
<accession>A0A7C8FX11</accession>
<evidence type="ECO:0000256" key="9">
    <source>
        <dbReference type="ARBA" id="ARBA00023316"/>
    </source>
</evidence>
<feature type="binding site" evidence="10">
    <location>
        <position position="122"/>
    </location>
    <ligand>
        <name>UDP-N-acetyl-alpha-D-glucosamine</name>
        <dbReference type="ChEBI" id="CHEBI:57705"/>
    </ligand>
</feature>
<dbReference type="Proteomes" id="UP000479639">
    <property type="component" value="Unassembled WGS sequence"/>
</dbReference>
<keyword evidence="4 10" id="KW-0808">Transferase</keyword>
<dbReference type="NCBIfam" id="TIGR01133">
    <property type="entry name" value="murG"/>
    <property type="match status" value="1"/>
</dbReference>
<dbReference type="UniPathway" id="UPA00219"/>
<dbReference type="EMBL" id="WAJS01000010">
    <property type="protein sequence ID" value="KAB1650754.1"/>
    <property type="molecule type" value="Genomic_DNA"/>
</dbReference>
<dbReference type="GO" id="GO:0009252">
    <property type="term" value="P:peptidoglycan biosynthetic process"/>
    <property type="evidence" value="ECO:0007669"/>
    <property type="project" value="UniProtKB-UniRule"/>
</dbReference>
<evidence type="ECO:0000256" key="4">
    <source>
        <dbReference type="ARBA" id="ARBA00022679"/>
    </source>
</evidence>
<keyword evidence="5 10" id="KW-0133">Cell shape</keyword>
<dbReference type="GO" id="GO:0050511">
    <property type="term" value="F:undecaprenyldiphospho-muramoylpentapeptide beta-N-acetylglucosaminyltransferase activity"/>
    <property type="evidence" value="ECO:0007669"/>
    <property type="project" value="UniProtKB-UniRule"/>
</dbReference>
<feature type="binding site" evidence="10">
    <location>
        <position position="296"/>
    </location>
    <ligand>
        <name>UDP-N-acetyl-alpha-D-glucosamine</name>
        <dbReference type="ChEBI" id="CHEBI:57705"/>
    </ligand>
</feature>
<dbReference type="AlphaFoldDB" id="A0A7C8FX11"/>
<dbReference type="GO" id="GO:0005975">
    <property type="term" value="P:carbohydrate metabolic process"/>
    <property type="evidence" value="ECO:0007669"/>
    <property type="project" value="InterPro"/>
</dbReference>
<proteinExistence type="inferred from homology"/>
<evidence type="ECO:0000259" key="12">
    <source>
        <dbReference type="Pfam" id="PF04101"/>
    </source>
</evidence>
<comment type="similarity">
    <text evidence="10">Belongs to the glycosyltransferase 28 family. MurG subfamily.</text>
</comment>
<keyword evidence="1 10" id="KW-1003">Cell membrane</keyword>
<feature type="binding site" evidence="10">
    <location>
        <position position="164"/>
    </location>
    <ligand>
        <name>UDP-N-acetyl-alpha-D-glucosamine</name>
        <dbReference type="ChEBI" id="CHEBI:57705"/>
    </ligand>
</feature>
<dbReference type="InterPro" id="IPR004276">
    <property type="entry name" value="GlycoTrans_28_N"/>
</dbReference>
<evidence type="ECO:0000259" key="11">
    <source>
        <dbReference type="Pfam" id="PF03033"/>
    </source>
</evidence>
<dbReference type="RefSeq" id="WP_151430129.1">
    <property type="nucleotide sequence ID" value="NZ_JANJZI010000003.1"/>
</dbReference>
<comment type="caution">
    <text evidence="13">The sequence shown here is derived from an EMBL/GenBank/DDBJ whole genome shotgun (WGS) entry which is preliminary data.</text>
</comment>
<evidence type="ECO:0000256" key="8">
    <source>
        <dbReference type="ARBA" id="ARBA00023306"/>
    </source>
</evidence>
<comment type="caution">
    <text evidence="10">Lacks conserved residue(s) required for the propagation of feature annotation.</text>
</comment>
<dbReference type="PANTHER" id="PTHR21015">
    <property type="entry name" value="UDP-N-ACETYLGLUCOSAMINE--N-ACETYLMURAMYL-(PENTAPEPTIDE) PYROPHOSPHORYL-UNDECAPRENOL N-ACETYLGLUCOSAMINE TRANSFERASE 1"/>
    <property type="match status" value="1"/>
</dbReference>
<evidence type="ECO:0000256" key="2">
    <source>
        <dbReference type="ARBA" id="ARBA00022618"/>
    </source>
</evidence>
<evidence type="ECO:0000256" key="1">
    <source>
        <dbReference type="ARBA" id="ARBA00022475"/>
    </source>
</evidence>
<sequence length="371" mass="39003">MLAVVSGGGTAGHINPALALAEELASRGWDVRFAGTPGGVEARLVPAAGIPFTSFEASGFDRAHLASLPKGVAKIAASTAKARRWFREIKPDVVVGFGGYVSIPVARAAEKAGIPVVLHEQNSVMGMANKYLAKKAAALCLTYECPGCDLPASTPVHLTGNPVRRSVIEADRAAGRALFDLAEDDFMLLVFGGSLGARHINEAVCALKDELLARPHLHIVHITGPKELASVTEALALTPEQERRWHLMGYQDRMGQTMAAADAIVSRAGATSLAEISARGIPALLVPYPHATADHQTTNARAYVEVGCAFMVPDGELDGSLFAERLASLIDDPAVREAQHRAACGRKTGQAAAMLADVVEAEAKGGRRAVQ</sequence>
<feature type="domain" description="Glycosyl transferase family 28 C-terminal" evidence="12">
    <location>
        <begin position="187"/>
        <end position="343"/>
    </location>
</feature>
<dbReference type="Pfam" id="PF04101">
    <property type="entry name" value="Glyco_tran_28_C"/>
    <property type="match status" value="1"/>
</dbReference>
<keyword evidence="14" id="KW-1185">Reference proteome</keyword>
<dbReference type="SUPFAM" id="SSF53756">
    <property type="entry name" value="UDP-Glycosyltransferase/glycogen phosphorylase"/>
    <property type="match status" value="1"/>
</dbReference>
<evidence type="ECO:0000256" key="10">
    <source>
        <dbReference type="HAMAP-Rule" id="MF_00033"/>
    </source>
</evidence>
<comment type="pathway">
    <text evidence="10">Cell wall biogenesis; peptidoglycan biosynthesis.</text>
</comment>
<dbReference type="GO" id="GO:0051301">
    <property type="term" value="P:cell division"/>
    <property type="evidence" value="ECO:0007669"/>
    <property type="project" value="UniProtKB-KW"/>
</dbReference>
<evidence type="ECO:0000313" key="13">
    <source>
        <dbReference type="EMBL" id="KAB1650754.1"/>
    </source>
</evidence>
<dbReference type="Gene3D" id="3.40.50.2000">
    <property type="entry name" value="Glycogen Phosphorylase B"/>
    <property type="match status" value="2"/>
</dbReference>
<comment type="function">
    <text evidence="10">Cell wall formation. Catalyzes the transfer of a GlcNAc subunit on undecaprenyl-pyrophosphoryl-MurNAc-pentapeptide (lipid intermediate I) to form undecaprenyl-pyrophosphoryl-MurNAc-(pentapeptide)GlcNAc (lipid intermediate II).</text>
</comment>
<feature type="binding site" evidence="10">
    <location>
        <position position="194"/>
    </location>
    <ligand>
        <name>UDP-N-acetyl-alpha-D-glucosamine</name>
        <dbReference type="ChEBI" id="CHEBI:57705"/>
    </ligand>
</feature>
<dbReference type="InterPro" id="IPR006009">
    <property type="entry name" value="GlcNAc_MurG"/>
</dbReference>
<comment type="subcellular location">
    <subcellularLocation>
        <location evidence="10">Cell membrane</location>
        <topology evidence="10">Peripheral membrane protein</topology>
        <orientation evidence="10">Cytoplasmic side</orientation>
    </subcellularLocation>
</comment>
<keyword evidence="6 10" id="KW-0573">Peptidoglycan synthesis</keyword>
<keyword evidence="7 10" id="KW-0472">Membrane</keyword>
<evidence type="ECO:0000256" key="7">
    <source>
        <dbReference type="ARBA" id="ARBA00023136"/>
    </source>
</evidence>
<protein>
    <recommendedName>
        <fullName evidence="10">UDP-N-acetylglucosamine--N-acetylmuramyl-(pentapeptide) pyrophosphoryl-undecaprenol N-acetylglucosamine transferase</fullName>
        <ecNumber evidence="10">2.4.1.227</ecNumber>
    </recommendedName>
    <alternativeName>
        <fullName evidence="10">Undecaprenyl-PP-MurNAc-pentapeptide-UDPGlcNAc GlcNAc transferase</fullName>
    </alternativeName>
</protein>
<name>A0A7C8FX11_9ACTN</name>
<dbReference type="GO" id="GO:0008360">
    <property type="term" value="P:regulation of cell shape"/>
    <property type="evidence" value="ECO:0007669"/>
    <property type="project" value="UniProtKB-KW"/>
</dbReference>
<dbReference type="PANTHER" id="PTHR21015:SF22">
    <property type="entry name" value="GLYCOSYLTRANSFERASE"/>
    <property type="match status" value="1"/>
</dbReference>
<feature type="domain" description="Glycosyltransferase family 28 N-terminal" evidence="11">
    <location>
        <begin position="4"/>
        <end position="138"/>
    </location>
</feature>
<keyword evidence="9 10" id="KW-0961">Cell wall biogenesis/degradation</keyword>
<keyword evidence="8 10" id="KW-0131">Cell cycle</keyword>
<evidence type="ECO:0000313" key="14">
    <source>
        <dbReference type="Proteomes" id="UP000479639"/>
    </source>
</evidence>
<keyword evidence="3 10" id="KW-0328">Glycosyltransferase</keyword>
<evidence type="ECO:0000256" key="6">
    <source>
        <dbReference type="ARBA" id="ARBA00022984"/>
    </source>
</evidence>
<dbReference type="Pfam" id="PF03033">
    <property type="entry name" value="Glyco_transf_28"/>
    <property type="match status" value="1"/>
</dbReference>
<organism evidence="13 14">
    <name type="scientific">Adlercreutzia muris</name>
    <dbReference type="NCBI Taxonomy" id="1796610"/>
    <lineage>
        <taxon>Bacteria</taxon>
        <taxon>Bacillati</taxon>
        <taxon>Actinomycetota</taxon>
        <taxon>Coriobacteriia</taxon>
        <taxon>Eggerthellales</taxon>
        <taxon>Eggerthellaceae</taxon>
        <taxon>Adlercreutzia</taxon>
    </lineage>
</organism>
<dbReference type="GO" id="GO:0071555">
    <property type="term" value="P:cell wall organization"/>
    <property type="evidence" value="ECO:0007669"/>
    <property type="project" value="UniProtKB-KW"/>
</dbReference>
<dbReference type="CDD" id="cd03785">
    <property type="entry name" value="GT28_MurG"/>
    <property type="match status" value="1"/>
</dbReference>
<dbReference type="GO" id="GO:0005886">
    <property type="term" value="C:plasma membrane"/>
    <property type="evidence" value="ECO:0007669"/>
    <property type="project" value="UniProtKB-SubCell"/>
</dbReference>
<dbReference type="EC" id="2.4.1.227" evidence="10"/>
<evidence type="ECO:0000256" key="3">
    <source>
        <dbReference type="ARBA" id="ARBA00022676"/>
    </source>
</evidence>
<gene>
    <name evidence="10 13" type="primary">murG</name>
    <name evidence="13" type="ORF">F8D48_04660</name>
</gene>
<dbReference type="HAMAP" id="MF_00033">
    <property type="entry name" value="MurG"/>
    <property type="match status" value="1"/>
</dbReference>
<comment type="catalytic activity">
    <reaction evidence="10">
        <text>di-trans,octa-cis-undecaprenyl diphospho-N-acetyl-alpha-D-muramoyl-L-alanyl-D-glutamyl-meso-2,6-diaminopimeloyl-D-alanyl-D-alanine + UDP-N-acetyl-alpha-D-glucosamine = di-trans,octa-cis-undecaprenyl diphospho-[N-acetyl-alpha-D-glucosaminyl-(1-&gt;4)]-N-acetyl-alpha-D-muramoyl-L-alanyl-D-glutamyl-meso-2,6-diaminopimeloyl-D-alanyl-D-alanine + UDP + H(+)</text>
        <dbReference type="Rhea" id="RHEA:31227"/>
        <dbReference type="ChEBI" id="CHEBI:15378"/>
        <dbReference type="ChEBI" id="CHEBI:57705"/>
        <dbReference type="ChEBI" id="CHEBI:58223"/>
        <dbReference type="ChEBI" id="CHEBI:61387"/>
        <dbReference type="ChEBI" id="CHEBI:61388"/>
        <dbReference type="EC" id="2.4.1.227"/>
    </reaction>
</comment>